<protein>
    <submittedName>
        <fullName evidence="1">Uncharacterized protein</fullName>
    </submittedName>
</protein>
<accession>A0ABR2TXC3</accession>
<proteinExistence type="predicted"/>
<comment type="caution">
    <text evidence="1">The sequence shown here is derived from an EMBL/GenBank/DDBJ whole genome shotgun (WGS) entry which is preliminary data.</text>
</comment>
<name>A0ABR2TXC3_9ROSI</name>
<reference evidence="1 2" key="1">
    <citation type="journal article" date="2024" name="G3 (Bethesda)">
        <title>Genome assembly of Hibiscus sabdariffa L. provides insights into metabolisms of medicinal natural products.</title>
        <authorList>
            <person name="Kim T."/>
        </authorList>
    </citation>
    <scope>NUCLEOTIDE SEQUENCE [LARGE SCALE GENOMIC DNA]</scope>
    <source>
        <strain evidence="1">TK-2024</strain>
        <tissue evidence="1">Old leaves</tissue>
    </source>
</reference>
<dbReference type="Proteomes" id="UP001396334">
    <property type="component" value="Unassembled WGS sequence"/>
</dbReference>
<gene>
    <name evidence="1" type="ORF">V6N11_017156</name>
</gene>
<organism evidence="1 2">
    <name type="scientific">Hibiscus sabdariffa</name>
    <name type="common">roselle</name>
    <dbReference type="NCBI Taxonomy" id="183260"/>
    <lineage>
        <taxon>Eukaryota</taxon>
        <taxon>Viridiplantae</taxon>
        <taxon>Streptophyta</taxon>
        <taxon>Embryophyta</taxon>
        <taxon>Tracheophyta</taxon>
        <taxon>Spermatophyta</taxon>
        <taxon>Magnoliopsida</taxon>
        <taxon>eudicotyledons</taxon>
        <taxon>Gunneridae</taxon>
        <taxon>Pentapetalae</taxon>
        <taxon>rosids</taxon>
        <taxon>malvids</taxon>
        <taxon>Malvales</taxon>
        <taxon>Malvaceae</taxon>
        <taxon>Malvoideae</taxon>
        <taxon>Hibiscus</taxon>
    </lineage>
</organism>
<keyword evidence="2" id="KW-1185">Reference proteome</keyword>
<evidence type="ECO:0000313" key="2">
    <source>
        <dbReference type="Proteomes" id="UP001396334"/>
    </source>
</evidence>
<dbReference type="EMBL" id="JBBPBN010000004">
    <property type="protein sequence ID" value="KAK9042076.1"/>
    <property type="molecule type" value="Genomic_DNA"/>
</dbReference>
<sequence>MASFSGPFPLAQSEIFRKDSSFGLSLDGFTPCDEAIVVPLRYFLFFTLSHCGGRRLCLCLPTIIDTRFNATGCSLAFQVTVPMLQ</sequence>
<evidence type="ECO:0000313" key="1">
    <source>
        <dbReference type="EMBL" id="KAK9042076.1"/>
    </source>
</evidence>